<accession>A0A6B0SCQ5</accession>
<dbReference type="GO" id="GO:0003677">
    <property type="term" value="F:DNA binding"/>
    <property type="evidence" value="ECO:0007669"/>
    <property type="project" value="UniProtKB-KW"/>
</dbReference>
<dbReference type="FunFam" id="1.10.20.10:FF:000066">
    <property type="entry name" value="H2B histone family member W testis-specific"/>
    <property type="match status" value="1"/>
</dbReference>
<comment type="caution">
    <text evidence="10">The sequence shown here is derived from an EMBL/GenBank/DDBJ whole genome shotgun (WGS) entry which is preliminary data.</text>
</comment>
<comment type="subcellular location">
    <subcellularLocation>
        <location evidence="2">Chromosome</location>
    </subcellularLocation>
    <subcellularLocation>
        <location evidence="1">Nucleus</location>
    </subcellularLocation>
</comment>
<evidence type="ECO:0000256" key="6">
    <source>
        <dbReference type="ARBA" id="ARBA00023242"/>
    </source>
</evidence>
<reference evidence="10" key="1">
    <citation type="submission" date="2019-10" db="EMBL/GenBank/DDBJ databases">
        <title>The sequence and de novo assembly of the wild yak genome.</title>
        <authorList>
            <person name="Liu Y."/>
        </authorList>
    </citation>
    <scope>NUCLEOTIDE SEQUENCE [LARGE SCALE GENOMIC DNA]</scope>
    <source>
        <strain evidence="10">WY2019</strain>
    </source>
</reference>
<dbReference type="GO" id="GO:0005634">
    <property type="term" value="C:nucleus"/>
    <property type="evidence" value="ECO:0007669"/>
    <property type="project" value="UniProtKB-SubCell"/>
</dbReference>
<evidence type="ECO:0000256" key="8">
    <source>
        <dbReference type="SAM" id="MobiDB-lite"/>
    </source>
</evidence>
<feature type="compositionally biased region" description="Basic and acidic residues" evidence="8">
    <location>
        <begin position="32"/>
        <end position="84"/>
    </location>
</feature>
<evidence type="ECO:0000256" key="7">
    <source>
        <dbReference type="ARBA" id="ARBA00023269"/>
    </source>
</evidence>
<dbReference type="PANTHER" id="PTHR23428">
    <property type="entry name" value="HISTONE H2B"/>
    <property type="match status" value="1"/>
</dbReference>
<keyword evidence="5" id="KW-0238">DNA-binding</keyword>
<dbReference type="Proteomes" id="UP000322234">
    <property type="component" value="Unassembled WGS sequence"/>
</dbReference>
<dbReference type="SMART" id="SM00427">
    <property type="entry name" value="H2B"/>
    <property type="match status" value="1"/>
</dbReference>
<keyword evidence="6" id="KW-0539">Nucleus</keyword>
<keyword evidence="4" id="KW-0158">Chromosome</keyword>
<gene>
    <name evidence="10" type="ORF">E5288_WYG014769</name>
</gene>
<dbReference type="Pfam" id="PF00125">
    <property type="entry name" value="Histone"/>
    <property type="match status" value="1"/>
</dbReference>
<dbReference type="AlphaFoldDB" id="A0A6B0SCQ5"/>
<dbReference type="CDD" id="cd22910">
    <property type="entry name" value="HFD_H2B"/>
    <property type="match status" value="1"/>
</dbReference>
<name>A0A6B0SCQ5_9CETA</name>
<sequence length="196" mass="22001">MGIGGSILSETSSDSYEEDVITKETGISEIEPSEKEMAKVETSKPDPYDAEPIKVETSKPDPYDAEPKKAETSKPDPYDAEPKKAKQKTAKGRRRRRRHCHHDSFSSFATYFPRVLRQIHKGLSLSHDSVNILDSFVKDTFERIAEEAGRLAGDNKRRTITTEDIEAAVRLLLPGKLGKYAVLKATKSLITYRTCK</sequence>
<dbReference type="InterPro" id="IPR007125">
    <property type="entry name" value="H2A/H2B/H3"/>
</dbReference>
<evidence type="ECO:0000259" key="9">
    <source>
        <dbReference type="Pfam" id="PF00125"/>
    </source>
</evidence>
<dbReference type="GO" id="GO:0046982">
    <property type="term" value="F:protein heterodimerization activity"/>
    <property type="evidence" value="ECO:0007669"/>
    <property type="project" value="InterPro"/>
</dbReference>
<dbReference type="GO" id="GO:0030527">
    <property type="term" value="F:structural constituent of chromatin"/>
    <property type="evidence" value="ECO:0007669"/>
    <property type="project" value="InterPro"/>
</dbReference>
<comment type="similarity">
    <text evidence="3">Belongs to the histone H2B family.</text>
</comment>
<evidence type="ECO:0000256" key="3">
    <source>
        <dbReference type="ARBA" id="ARBA00006846"/>
    </source>
</evidence>
<feature type="domain" description="Core Histone H2A/H2B/H3" evidence="9">
    <location>
        <begin position="91"/>
        <end position="171"/>
    </location>
</feature>
<dbReference type="PRINTS" id="PR00621">
    <property type="entry name" value="HISTONEH2B"/>
</dbReference>
<proteinExistence type="inferred from homology"/>
<protein>
    <recommendedName>
        <fullName evidence="9">Core Histone H2A/H2B/H3 domain-containing protein</fullName>
    </recommendedName>
</protein>
<evidence type="ECO:0000256" key="1">
    <source>
        <dbReference type="ARBA" id="ARBA00004123"/>
    </source>
</evidence>
<evidence type="ECO:0000313" key="11">
    <source>
        <dbReference type="Proteomes" id="UP000322234"/>
    </source>
</evidence>
<dbReference type="InterPro" id="IPR000558">
    <property type="entry name" value="Histone_H2B"/>
</dbReference>
<dbReference type="GO" id="GO:0000786">
    <property type="term" value="C:nucleosome"/>
    <property type="evidence" value="ECO:0007669"/>
    <property type="project" value="UniProtKB-KW"/>
</dbReference>
<evidence type="ECO:0000256" key="2">
    <source>
        <dbReference type="ARBA" id="ARBA00004286"/>
    </source>
</evidence>
<dbReference type="SUPFAM" id="SSF47113">
    <property type="entry name" value="Histone-fold"/>
    <property type="match status" value="1"/>
</dbReference>
<feature type="region of interest" description="Disordered" evidence="8">
    <location>
        <begin position="1"/>
        <end position="100"/>
    </location>
</feature>
<keyword evidence="7" id="KW-0544">Nucleosome core</keyword>
<evidence type="ECO:0000256" key="4">
    <source>
        <dbReference type="ARBA" id="ARBA00022454"/>
    </source>
</evidence>
<feature type="compositionally biased region" description="Basic residues" evidence="8">
    <location>
        <begin position="85"/>
        <end position="100"/>
    </location>
</feature>
<keyword evidence="11" id="KW-1185">Reference proteome</keyword>
<evidence type="ECO:0000256" key="5">
    <source>
        <dbReference type="ARBA" id="ARBA00023125"/>
    </source>
</evidence>
<dbReference type="InterPro" id="IPR009072">
    <property type="entry name" value="Histone-fold"/>
</dbReference>
<organism evidence="10 11">
    <name type="scientific">Bos mutus</name>
    <name type="common">wild yak</name>
    <dbReference type="NCBI Taxonomy" id="72004"/>
    <lineage>
        <taxon>Eukaryota</taxon>
        <taxon>Metazoa</taxon>
        <taxon>Chordata</taxon>
        <taxon>Craniata</taxon>
        <taxon>Vertebrata</taxon>
        <taxon>Euteleostomi</taxon>
        <taxon>Mammalia</taxon>
        <taxon>Eutheria</taxon>
        <taxon>Laurasiatheria</taxon>
        <taxon>Artiodactyla</taxon>
        <taxon>Ruminantia</taxon>
        <taxon>Pecora</taxon>
        <taxon>Bovidae</taxon>
        <taxon>Bovinae</taxon>
        <taxon>Bos</taxon>
    </lineage>
</organism>
<dbReference type="Gene3D" id="1.10.20.10">
    <property type="entry name" value="Histone, subunit A"/>
    <property type="match status" value="1"/>
</dbReference>
<evidence type="ECO:0000313" key="10">
    <source>
        <dbReference type="EMBL" id="MXQ99165.1"/>
    </source>
</evidence>
<dbReference type="EMBL" id="VBQZ03000364">
    <property type="protein sequence ID" value="MXQ99165.1"/>
    <property type="molecule type" value="Genomic_DNA"/>
</dbReference>